<dbReference type="AlphaFoldDB" id="A0A174RCW7"/>
<proteinExistence type="predicted"/>
<organism evidence="2 3">
    <name type="scientific">Flavonifractor plautii</name>
    <name type="common">Fusobacterium plautii</name>
    <dbReference type="NCBI Taxonomy" id="292800"/>
    <lineage>
        <taxon>Bacteria</taxon>
        <taxon>Bacillati</taxon>
        <taxon>Bacillota</taxon>
        <taxon>Clostridia</taxon>
        <taxon>Eubacteriales</taxon>
        <taxon>Oscillospiraceae</taxon>
        <taxon>Flavonifractor</taxon>
    </lineage>
</organism>
<dbReference type="EMBL" id="CYZT01000505">
    <property type="protein sequence ID" value="CUP80379.1"/>
    <property type="molecule type" value="Genomic_DNA"/>
</dbReference>
<feature type="region of interest" description="Disordered" evidence="1">
    <location>
        <begin position="1"/>
        <end position="20"/>
    </location>
</feature>
<dbReference type="Proteomes" id="UP000095746">
    <property type="component" value="Unassembled WGS sequence"/>
</dbReference>
<accession>A0A174RCW7</accession>
<protein>
    <submittedName>
        <fullName evidence="2">Uncharacterized protein</fullName>
    </submittedName>
</protein>
<evidence type="ECO:0000313" key="2">
    <source>
        <dbReference type="EMBL" id="CUP80379.1"/>
    </source>
</evidence>
<evidence type="ECO:0000256" key="1">
    <source>
        <dbReference type="SAM" id="MobiDB-lite"/>
    </source>
</evidence>
<sequence length="326" mass="33756">MGVDVHRHRLGPSDGVGQADSAFLRQPRGHNVLGDVPGHVGPAAVHLSAVLPGQCAAAVGDKSPIGVHHELAAGQAGVRLKAAQHKAAGGIDEELCIPIRGQFPQRGGNNECQDLLPQILQVLVRVVLAGDHHAGDPVGQAEHILHGHLCLAVRLQPADGPCFPGIGEQASQAVGQHSRQGEKLVRLAAGVAVQDTLVSSSGLLLLGNSPGDIAALGMGDDLHFVVGAAIARFPHRPADKGGNVRQLCGGDLAGHEDLARCGQDLTGHTGGWVAAEAGIQNCVRDGIAQLVRVSLGDRLCGLNVFISHVIFLSWDDFSPLVLSPEQ</sequence>
<evidence type="ECO:0000313" key="3">
    <source>
        <dbReference type="Proteomes" id="UP000095746"/>
    </source>
</evidence>
<dbReference type="AntiFam" id="ANF00232">
    <property type="entry name" value="Shadow ORF (opposite metK)"/>
</dbReference>
<gene>
    <name evidence="2" type="ORF">ERS852411_03613</name>
</gene>
<name>A0A174RCW7_FLAPL</name>
<feature type="compositionally biased region" description="Basic residues" evidence="1">
    <location>
        <begin position="1"/>
        <end position="10"/>
    </location>
</feature>
<reference evidence="2 3" key="1">
    <citation type="submission" date="2015-09" db="EMBL/GenBank/DDBJ databases">
        <authorList>
            <consortium name="Pathogen Informatics"/>
        </authorList>
    </citation>
    <scope>NUCLEOTIDE SEQUENCE [LARGE SCALE GENOMIC DNA]</scope>
    <source>
        <strain evidence="2 3">2789STDY5608854</strain>
    </source>
</reference>